<sequence length="749" mass="83529">MASGGNDNSISGHVSNAVQAHTVYGGIHQYASPQAAPPPTDPWGRLVHDSKAWQPSHDRSPAIAVAGQLAALNPALPAEDRWLDDSFVTRFSQSVDWVVNRLSEEYMFSQAEATLLALIPLLHEVVWRRAAERRLPAVPDKELAKVDSRLAARMKEHEEIRWWLRHRWLWLEADVLATDAINTVLEEIDGLEEFKSERAAVLLQGLRLDTHQLCEGSRINELNEQQTIHGGTGDEQPLSLPLLSLVLAIAYRKTIDTTDLSSVITWHGPTVLDHLHETVSAVFWQVHAGCLLPFAKCHHAAVAAALHEHTNHLDEFLHAVRRAAEDPTVLHPLRRLPGRAIGGSIRAAKGPDGKEAFSGWSRFTIDEERLRELVMGVQLYHDRSLAIREMYQNALDACRYRRAREMYLDATTDDRESRWIGQIAFKQGVDASGPYLDCVDNGIGMGHAELVGAFAQAGARFADLDEFRREQVEWSRANPPIELHPNSRFGIGVHSYFMLANEITVTTCRMDRKTGHAGAELTVKIIGPGQLFEIKETAERGTIGTKVRLHLNRSLPESCVAILTRLLAVAEFETTAEDGELNQRWDPGIFKPREGFRDDGGYNAHGETASTTGGQVLWCEKGGGLLIDGLHVTPKSDDPTYEELGTLVNLTGREAPSPSTDRKEILEHVGPRVTKLQKAALAYLADSKLLLSKDWIDRLGRQNPQLADLITDHYPEHRRFSEDRTIAPKFGRQLTKTSVHDTILDHILL</sequence>
<comment type="caution">
    <text evidence="2">The sequence shown here is derived from an EMBL/GenBank/DDBJ whole genome shotgun (WGS) entry which is preliminary data.</text>
</comment>
<reference evidence="2 3" key="1">
    <citation type="submission" date="2018-08" db="EMBL/GenBank/DDBJ databases">
        <title>Genomic Encyclopedia of Archaeal and Bacterial Type Strains, Phase II (KMG-II): from individual species to whole genera.</title>
        <authorList>
            <person name="Goeker M."/>
        </authorList>
    </citation>
    <scope>NUCLEOTIDE SEQUENCE [LARGE SCALE GENOMIC DNA]</scope>
    <source>
        <strain evidence="2 3">DSM 45791</strain>
    </source>
</reference>
<proteinExistence type="predicted"/>
<name>A0A3E0I0C4_9PSEU</name>
<evidence type="ECO:0000313" key="3">
    <source>
        <dbReference type="Proteomes" id="UP000256269"/>
    </source>
</evidence>
<dbReference type="RefSeq" id="WP_116174139.1">
    <property type="nucleotide sequence ID" value="NZ_CP144375.1"/>
</dbReference>
<dbReference type="OrthoDB" id="9802640at2"/>
<dbReference type="EMBL" id="QUNO01000003">
    <property type="protein sequence ID" value="REH52162.1"/>
    <property type="molecule type" value="Genomic_DNA"/>
</dbReference>
<dbReference type="InterPro" id="IPR036890">
    <property type="entry name" value="HATPase_C_sf"/>
</dbReference>
<dbReference type="PRINTS" id="PR00775">
    <property type="entry name" value="HEATSHOCK90"/>
</dbReference>
<dbReference type="Gene3D" id="3.30.565.10">
    <property type="entry name" value="Histidine kinase-like ATPase, C-terminal domain"/>
    <property type="match status" value="1"/>
</dbReference>
<dbReference type="InterPro" id="IPR020575">
    <property type="entry name" value="Hsp90_N"/>
</dbReference>
<evidence type="ECO:0000313" key="2">
    <source>
        <dbReference type="EMBL" id="REH52162.1"/>
    </source>
</evidence>
<dbReference type="AlphaFoldDB" id="A0A3E0I0C4"/>
<dbReference type="InterPro" id="IPR056506">
    <property type="entry name" value="iHD-CE"/>
</dbReference>
<dbReference type="Proteomes" id="UP000256269">
    <property type="component" value="Unassembled WGS sequence"/>
</dbReference>
<feature type="domain" description="iHD-CE" evidence="1">
    <location>
        <begin position="43"/>
        <end position="347"/>
    </location>
</feature>
<dbReference type="SUPFAM" id="SSF55874">
    <property type="entry name" value="ATPase domain of HSP90 chaperone/DNA topoisomerase II/histidine kinase"/>
    <property type="match status" value="1"/>
</dbReference>
<keyword evidence="3" id="KW-1185">Reference proteome</keyword>
<dbReference type="Pfam" id="PF24401">
    <property type="entry name" value="iHD-CE"/>
    <property type="match status" value="1"/>
</dbReference>
<accession>A0A3E0I0C4</accession>
<gene>
    <name evidence="2" type="ORF">BCF44_103613</name>
</gene>
<evidence type="ECO:0000259" key="1">
    <source>
        <dbReference type="Pfam" id="PF24401"/>
    </source>
</evidence>
<organism evidence="2 3">
    <name type="scientific">Kutzneria buriramensis</name>
    <dbReference type="NCBI Taxonomy" id="1045776"/>
    <lineage>
        <taxon>Bacteria</taxon>
        <taxon>Bacillati</taxon>
        <taxon>Actinomycetota</taxon>
        <taxon>Actinomycetes</taxon>
        <taxon>Pseudonocardiales</taxon>
        <taxon>Pseudonocardiaceae</taxon>
        <taxon>Kutzneria</taxon>
    </lineage>
</organism>
<protein>
    <recommendedName>
        <fullName evidence="1">iHD-CE domain-containing protein</fullName>
    </recommendedName>
</protein>